<keyword evidence="3" id="KW-1185">Reference proteome</keyword>
<dbReference type="CDD" id="cd09598">
    <property type="entry name" value="M4_like"/>
    <property type="match status" value="1"/>
</dbReference>
<name>A0A8J3N9Q2_9CHLR</name>
<evidence type="ECO:0000313" key="2">
    <source>
        <dbReference type="EMBL" id="GHP01049.1"/>
    </source>
</evidence>
<reference evidence="2" key="1">
    <citation type="submission" date="2020-10" db="EMBL/GenBank/DDBJ databases">
        <title>Taxonomic study of unclassified bacteria belonging to the class Ktedonobacteria.</title>
        <authorList>
            <person name="Yabe S."/>
            <person name="Wang C.M."/>
            <person name="Zheng Y."/>
            <person name="Sakai Y."/>
            <person name="Cavaletti L."/>
            <person name="Monciardini P."/>
            <person name="Donadio S."/>
        </authorList>
    </citation>
    <scope>NUCLEOTIDE SEQUENCE</scope>
    <source>
        <strain evidence="2">ID150040</strain>
    </source>
</reference>
<dbReference type="Proteomes" id="UP000597444">
    <property type="component" value="Unassembled WGS sequence"/>
</dbReference>
<comment type="caution">
    <text evidence="2">The sequence shown here is derived from an EMBL/GenBank/DDBJ whole genome shotgun (WGS) entry which is preliminary data.</text>
</comment>
<dbReference type="SUPFAM" id="SSF55486">
    <property type="entry name" value="Metalloproteases ('zincins'), catalytic domain"/>
    <property type="match status" value="1"/>
</dbReference>
<dbReference type="RefSeq" id="WP_220211620.1">
    <property type="nucleotide sequence ID" value="NZ_BNJK01000004.1"/>
</dbReference>
<organism evidence="2 3">
    <name type="scientific">Reticulibacter mediterranei</name>
    <dbReference type="NCBI Taxonomy" id="2778369"/>
    <lineage>
        <taxon>Bacteria</taxon>
        <taxon>Bacillati</taxon>
        <taxon>Chloroflexota</taxon>
        <taxon>Ktedonobacteria</taxon>
        <taxon>Ktedonobacterales</taxon>
        <taxon>Reticulibacteraceae</taxon>
        <taxon>Reticulibacter</taxon>
    </lineage>
</organism>
<evidence type="ECO:0008006" key="4">
    <source>
        <dbReference type="Google" id="ProtNLM"/>
    </source>
</evidence>
<dbReference type="AlphaFoldDB" id="A0A8J3N9Q2"/>
<sequence length="543" mass="60034">MEASQINREIQKVRETLSDIQEELDKVNSPEDLRKIFPNMQKEMDNIQEVIKQTGNGSARVRARQGERVRLAERGVTTNVLAWEDDPGSPEGQAPTPVSEPMPQLDTPPLAIEIVEEASDPSPDPDTQGFRYWSAAVALRRAADYWSRIIGNTAKWEQEVGATLSVRLDAGVDLNAYYSREEHGLSFFHAKVGGRIIYSGSSPDVICHELGHAVLDGLRPQLYNAASDEIAAFHESFGDISAMLSALQLQTFREKVLVETDGDMHCSSRLSRLAEQLGWALRRRRPDSAYPDCLRNAVNSLFYLDPVTLPPRGPVFTLTSEPHSFSRVFTGAFYDVLAGMVSLLSPSPENTTEKQLLQVSEEIGRLLVKGVLAAPVVPDYYSQVAAHMIEADTSGQYREVLINSFTRYGILSLESANMLVSGIRPQLAAAQPPSARETSEELPKIALQGADYGLRNQTLLVQIPRDVKRLPVTSAIPEPGAVLTPSGEKAAQSFVNDLFRRGRVEVMGQANGLLSMTGHTQRTKTHRLQQTSEGLELRRIMFD</sequence>
<protein>
    <recommendedName>
        <fullName evidence="4">Peptidase M4 domain-containing protein</fullName>
    </recommendedName>
</protein>
<evidence type="ECO:0000313" key="3">
    <source>
        <dbReference type="Proteomes" id="UP000597444"/>
    </source>
</evidence>
<proteinExistence type="predicted"/>
<dbReference type="EMBL" id="BNJK01000004">
    <property type="protein sequence ID" value="GHP01049.1"/>
    <property type="molecule type" value="Genomic_DNA"/>
</dbReference>
<evidence type="ECO:0000256" key="1">
    <source>
        <dbReference type="SAM" id="MobiDB-lite"/>
    </source>
</evidence>
<accession>A0A8J3N9Q2</accession>
<gene>
    <name evidence="2" type="ORF">KSF_110960</name>
</gene>
<feature type="region of interest" description="Disordered" evidence="1">
    <location>
        <begin position="82"/>
        <end position="106"/>
    </location>
</feature>